<evidence type="ECO:0000256" key="1">
    <source>
        <dbReference type="ARBA" id="ARBA00023098"/>
    </source>
</evidence>
<dbReference type="GO" id="GO:0016829">
    <property type="term" value="F:lyase activity"/>
    <property type="evidence" value="ECO:0007669"/>
    <property type="project" value="InterPro"/>
</dbReference>
<dbReference type="InterPro" id="IPR017633">
    <property type="entry name" value="Benz-CoA_dihydrodiol_lyase"/>
</dbReference>
<reference evidence="2 3" key="1">
    <citation type="submission" date="2015-03" db="EMBL/GenBank/DDBJ databases">
        <authorList>
            <person name="Urmite Genomes"/>
        </authorList>
    </citation>
    <scope>NUCLEOTIDE SEQUENCE [LARGE SCALE GENOMIC DNA]</scope>
    <source>
        <strain evidence="2 3">CSUR P1491</strain>
    </source>
</reference>
<dbReference type="Proteomes" id="UP000199251">
    <property type="component" value="Unassembled WGS sequence"/>
</dbReference>
<dbReference type="NCBIfam" id="TIGR03222">
    <property type="entry name" value="benzo_boxC"/>
    <property type="match status" value="1"/>
</dbReference>
<accession>A0A0E4H1D2</accession>
<dbReference type="EMBL" id="CTEE01000001">
    <property type="protein sequence ID" value="CQD22550.1"/>
    <property type="molecule type" value="Genomic_DNA"/>
</dbReference>
<dbReference type="SUPFAM" id="SSF52096">
    <property type="entry name" value="ClpP/crotonase"/>
    <property type="match status" value="2"/>
</dbReference>
<dbReference type="AlphaFoldDB" id="A0A0E4H1D2"/>
<dbReference type="GO" id="GO:0006635">
    <property type="term" value="P:fatty acid beta-oxidation"/>
    <property type="evidence" value="ECO:0007669"/>
    <property type="project" value="TreeGrafter"/>
</dbReference>
<organism evidence="2 3">
    <name type="scientific">Mycobacterium lentiflavum</name>
    <dbReference type="NCBI Taxonomy" id="141349"/>
    <lineage>
        <taxon>Bacteria</taxon>
        <taxon>Bacillati</taxon>
        <taxon>Actinomycetota</taxon>
        <taxon>Actinomycetes</taxon>
        <taxon>Mycobacteriales</taxon>
        <taxon>Mycobacteriaceae</taxon>
        <taxon>Mycobacterium</taxon>
        <taxon>Mycobacterium simiae complex</taxon>
    </lineage>
</organism>
<proteinExistence type="predicted"/>
<dbReference type="RefSeq" id="WP_090607911.1">
    <property type="nucleotide sequence ID" value="NZ_CTEE01000001.1"/>
</dbReference>
<dbReference type="Gene3D" id="3.90.226.10">
    <property type="entry name" value="2-enoyl-CoA Hydratase, Chain A, domain 1"/>
    <property type="match status" value="2"/>
</dbReference>
<protein>
    <submittedName>
        <fullName evidence="2">Short chain enoyl-CoA hydratase</fullName>
    </submittedName>
</protein>
<dbReference type="STRING" id="141349.BN1232_05660"/>
<evidence type="ECO:0000313" key="3">
    <source>
        <dbReference type="Proteomes" id="UP000199251"/>
    </source>
</evidence>
<dbReference type="CDD" id="cd06558">
    <property type="entry name" value="crotonase-like"/>
    <property type="match status" value="1"/>
</dbReference>
<gene>
    <name evidence="2" type="ORF">BN1232_05660</name>
</gene>
<name>A0A0E4H1D2_MYCLN</name>
<dbReference type="PANTHER" id="PTHR11941">
    <property type="entry name" value="ENOYL-COA HYDRATASE-RELATED"/>
    <property type="match status" value="1"/>
</dbReference>
<dbReference type="OrthoDB" id="7234377at2"/>
<evidence type="ECO:0000313" key="2">
    <source>
        <dbReference type="EMBL" id="CQD22550.1"/>
    </source>
</evidence>
<dbReference type="InterPro" id="IPR029045">
    <property type="entry name" value="ClpP/crotonase-like_dom_sf"/>
</dbReference>
<dbReference type="Pfam" id="PF00378">
    <property type="entry name" value="ECH_1"/>
    <property type="match status" value="1"/>
</dbReference>
<keyword evidence="1" id="KW-0443">Lipid metabolism</keyword>
<dbReference type="InterPro" id="IPR001753">
    <property type="entry name" value="Enoyl-CoA_hydra/iso"/>
</dbReference>
<dbReference type="PANTHER" id="PTHR11941:SF54">
    <property type="entry name" value="ENOYL-COA HYDRATASE, MITOCHONDRIAL"/>
    <property type="match status" value="1"/>
</dbReference>
<sequence length="578" mass="63700">MAVAADIGHQTLASAAGTTGAPIQPEVSFETHPSRYRHWKLRLEGDVAWLLLDVAEDGGLVDGYELKLNSYDLGVDIELYDATQRLRFEHPEVKTVIVTSAKEKVFCAGANIRMLAAAPHEWKVNFCRFTNETRNGMEDATRYSGQTYLAAVNGSCAGGGYELALACEHIILVDDNSSAVSLPEVPLLGVLPGTGGLTRMVDKRRVRKDLADVFATRSDGVRGKTAVRWGLVDELAPPRQFEQIVRDRAARLAARSGRPSDARGIALAPLDCRFSANTIAFDYVTAVFDRPNAAVTITVHAPTRPAPSDFEIATAQGDAFWPLALTRQLDDLILRLRTNETAVGTWILQTQGEMAEIEAYERLLLDNAESDWLANEIVQYYKRVLKRLDVTSRSLIALICPGSCYSGMLTELALACDRQYMLDGHPLEDASSDVRARLRLTSANFGVFPMGNGLSRLESRFYGYPDHLDWLRDKETGAELSAAQAYELGLVTAAPDDIDWEDEIRLAVESRAALSPDACTGMEANHRFVGPETLETKIFGRLSAWQNWIFVRPNASGPEGALRRYGTGKSAIFDRKRV</sequence>